<accession>A0A3S7UZN3</accession>
<dbReference type="InterPro" id="IPR058240">
    <property type="entry name" value="rSAM_sf"/>
</dbReference>
<dbReference type="SFLD" id="SFLDG01123">
    <property type="entry name" value="methyltransferase_(Class_B)"/>
    <property type="match status" value="1"/>
</dbReference>
<dbReference type="InterPro" id="IPR034466">
    <property type="entry name" value="Methyltransferase_Class_B"/>
</dbReference>
<dbReference type="GO" id="GO:0046872">
    <property type="term" value="F:metal ion binding"/>
    <property type="evidence" value="ECO:0007669"/>
    <property type="project" value="UniProtKB-KW"/>
</dbReference>
<dbReference type="SMART" id="SM00729">
    <property type="entry name" value="Elp3"/>
    <property type="match status" value="1"/>
</dbReference>
<dbReference type="Gene3D" id="3.80.30.20">
    <property type="entry name" value="tm_1862 like domain"/>
    <property type="match status" value="1"/>
</dbReference>
<evidence type="ECO:0000256" key="4">
    <source>
        <dbReference type="ARBA" id="ARBA00022691"/>
    </source>
</evidence>
<evidence type="ECO:0000256" key="7">
    <source>
        <dbReference type="ARBA" id="ARBA00023014"/>
    </source>
</evidence>
<keyword evidence="5" id="KW-0479">Metal-binding</keyword>
<sequence length="738" mass="83187">MSARDFKLKPNLLCIVPPYPLTSVPLGPAALLGYLKANGCHDFDFLDLRLWVPYSFAPTHQQVGAFGETFVLDVPELPLVLQMLRNFDEGGPLIGPPTELFERYCAERVINSVYLHSYLTSLDRFFERVFSQMKDLRFIGFSCWTTNYLATMLAAAHLKRRKSPPFIVVGGPQVTESAHSAQLGLASGLFDAVALSDGEETLLSLYEAFCQGNGEVTTFVPGTMQRDPETNGFRVTDRKPLRMKELPLPSFEEMSIMSYGRPYDDPKYNNLRILPFQLSRGCTDKCSFCSEWVFWRTYRVGPVERSVEQLKELKSHYKADGIWFADSLLNGKMSRLIEFSEAAIKQKLDVLWGGYMRADMSPDVASLVFESGCRNVFLGIESMSDETLEMMRKRRKEANNIEALRNFLQTGMVVQAGLIAGFPGDTRHRFLHTARVLQEMQQQFANLSVNTEPFAVMPGQPIFQDLERYGLHPQRWAQDYLDIAPKYGSITGEIYCTVDGPNQGIDRLGEFRIGRSLAEAEIGLNYGRKEPLAPFRFNLDYLYGDCALGTLKSSAAMTYGAILTKEEQEELEQGHLLSTVQGQSSIPLLEHPVFADLVARIEAAHLVRPRATTPGIYANNYEGSLSESAALTLSPFVIARVLEARSVLLVVNFISGRLRVLPVSSAWLVELLSVAPRFLDQIRERARAESPPLDDEAWMKTLDELREEGFVVVNDHRRDRPPAPFRRRTSLQVIQPSR</sequence>
<dbReference type="SFLD" id="SFLDG01082">
    <property type="entry name" value="B12-binding_domain_containing"/>
    <property type="match status" value="1"/>
</dbReference>
<evidence type="ECO:0000256" key="3">
    <source>
        <dbReference type="ARBA" id="ARBA00022679"/>
    </source>
</evidence>
<dbReference type="GO" id="GO:0003824">
    <property type="term" value="F:catalytic activity"/>
    <property type="evidence" value="ECO:0007669"/>
    <property type="project" value="InterPro"/>
</dbReference>
<feature type="domain" description="Radical SAM core" evidence="8">
    <location>
        <begin position="266"/>
        <end position="497"/>
    </location>
</feature>
<keyword evidence="4" id="KW-0949">S-adenosyl-L-methionine</keyword>
<dbReference type="EMBL" id="MH908919">
    <property type="protein sequence ID" value="AYM54216.1"/>
    <property type="molecule type" value="Genomic_DNA"/>
</dbReference>
<name>A0A3S7UZN3_SORCE</name>
<evidence type="ECO:0000256" key="5">
    <source>
        <dbReference type="ARBA" id="ARBA00022723"/>
    </source>
</evidence>
<dbReference type="GO" id="GO:0005829">
    <property type="term" value="C:cytosol"/>
    <property type="evidence" value="ECO:0007669"/>
    <property type="project" value="TreeGrafter"/>
</dbReference>
<dbReference type="InterPro" id="IPR007197">
    <property type="entry name" value="rSAM"/>
</dbReference>
<keyword evidence="3" id="KW-0808">Transferase</keyword>
<evidence type="ECO:0000313" key="9">
    <source>
        <dbReference type="EMBL" id="AYM54216.1"/>
    </source>
</evidence>
<reference evidence="9" key="1">
    <citation type="journal article" date="2018" name="J. Ind. Microbiol. Biotechnol.">
        <title>Genome mining reveals uncommon alkylpyrones as type III PKS products from myxobacteria.</title>
        <authorList>
            <person name="Hug J.J."/>
            <person name="Panter F."/>
            <person name="Krug D."/>
            <person name="Muller R."/>
        </authorList>
    </citation>
    <scope>NUCLEOTIDE SEQUENCE</scope>
    <source>
        <strain evidence="9">So ce1525</strain>
    </source>
</reference>
<keyword evidence="7" id="KW-0411">Iron-sulfur</keyword>
<dbReference type="InterPro" id="IPR006638">
    <property type="entry name" value="Elp3/MiaA/NifB-like_rSAM"/>
</dbReference>
<dbReference type="Pfam" id="PF04055">
    <property type="entry name" value="Radical_SAM"/>
    <property type="match status" value="1"/>
</dbReference>
<dbReference type="InterPro" id="IPR023404">
    <property type="entry name" value="rSAM_horseshoe"/>
</dbReference>
<evidence type="ECO:0000259" key="8">
    <source>
        <dbReference type="PROSITE" id="PS51918"/>
    </source>
</evidence>
<dbReference type="SFLD" id="SFLDS00029">
    <property type="entry name" value="Radical_SAM"/>
    <property type="match status" value="1"/>
</dbReference>
<evidence type="ECO:0000256" key="6">
    <source>
        <dbReference type="ARBA" id="ARBA00023004"/>
    </source>
</evidence>
<comment type="cofactor">
    <cofactor evidence="1">
        <name>[4Fe-4S] cluster</name>
        <dbReference type="ChEBI" id="CHEBI:49883"/>
    </cofactor>
</comment>
<protein>
    <recommendedName>
        <fullName evidence="8">Radical SAM core domain-containing protein</fullName>
    </recommendedName>
</protein>
<keyword evidence="6" id="KW-0408">Iron</keyword>
<dbReference type="PANTHER" id="PTHR43409">
    <property type="entry name" value="ANAEROBIC MAGNESIUM-PROTOPORPHYRIN IX MONOMETHYL ESTER CYCLASE-RELATED"/>
    <property type="match status" value="1"/>
</dbReference>
<dbReference type="PROSITE" id="PS51918">
    <property type="entry name" value="RADICAL_SAM"/>
    <property type="match status" value="1"/>
</dbReference>
<organism evidence="9">
    <name type="scientific">Sorangium cellulosum</name>
    <name type="common">Polyangium cellulosum</name>
    <dbReference type="NCBI Taxonomy" id="56"/>
    <lineage>
        <taxon>Bacteria</taxon>
        <taxon>Pseudomonadati</taxon>
        <taxon>Myxococcota</taxon>
        <taxon>Polyangia</taxon>
        <taxon>Polyangiales</taxon>
        <taxon>Polyangiaceae</taxon>
        <taxon>Sorangium</taxon>
    </lineage>
</organism>
<evidence type="ECO:0000256" key="1">
    <source>
        <dbReference type="ARBA" id="ARBA00001966"/>
    </source>
</evidence>
<dbReference type="SUPFAM" id="SSF102114">
    <property type="entry name" value="Radical SAM enzymes"/>
    <property type="match status" value="1"/>
</dbReference>
<dbReference type="InterPro" id="IPR051198">
    <property type="entry name" value="BchE-like"/>
</dbReference>
<dbReference type="GO" id="GO:0051539">
    <property type="term" value="F:4 iron, 4 sulfur cluster binding"/>
    <property type="evidence" value="ECO:0007669"/>
    <property type="project" value="UniProtKB-KW"/>
</dbReference>
<proteinExistence type="predicted"/>
<keyword evidence="2" id="KW-0489">Methyltransferase</keyword>
<dbReference type="Gene3D" id="3.40.50.280">
    <property type="entry name" value="Cobalamin-binding domain"/>
    <property type="match status" value="1"/>
</dbReference>
<dbReference type="AlphaFoldDB" id="A0A3S7UZN3"/>
<dbReference type="PANTHER" id="PTHR43409:SF7">
    <property type="entry name" value="BLL1977 PROTEIN"/>
    <property type="match status" value="1"/>
</dbReference>
<evidence type="ECO:0000256" key="2">
    <source>
        <dbReference type="ARBA" id="ARBA00022603"/>
    </source>
</evidence>